<dbReference type="EMBL" id="DUZY01000002">
    <property type="protein sequence ID" value="DAD29270.1"/>
    <property type="molecule type" value="Genomic_DNA"/>
</dbReference>
<evidence type="ECO:0000313" key="3">
    <source>
        <dbReference type="Proteomes" id="UP000607653"/>
    </source>
</evidence>
<dbReference type="Proteomes" id="UP000607653">
    <property type="component" value="Unassembled WGS sequence"/>
</dbReference>
<accession>A0A822ZXN5</accession>
<sequence>MRASDHLVITIKELVFSIQRRGRYHASRKEKIENKTTRFPQTYLRMAIHGSRASSTQVELRSLNSYLLSMRRELGRVTIRHLPSRTPKLKTVGESLTEEERAACLLE</sequence>
<comment type="caution">
    <text evidence="2">The sequence shown here is derived from an EMBL/GenBank/DDBJ whole genome shotgun (WGS) entry which is preliminary data.</text>
</comment>
<name>A0A822ZXN5_NELNU</name>
<organism evidence="2 3">
    <name type="scientific">Nelumbo nucifera</name>
    <name type="common">Sacred lotus</name>
    <dbReference type="NCBI Taxonomy" id="4432"/>
    <lineage>
        <taxon>Eukaryota</taxon>
        <taxon>Viridiplantae</taxon>
        <taxon>Streptophyta</taxon>
        <taxon>Embryophyta</taxon>
        <taxon>Tracheophyta</taxon>
        <taxon>Spermatophyta</taxon>
        <taxon>Magnoliopsida</taxon>
        <taxon>Proteales</taxon>
        <taxon>Nelumbonaceae</taxon>
        <taxon>Nelumbo</taxon>
    </lineage>
</organism>
<evidence type="ECO:0000313" key="2">
    <source>
        <dbReference type="EMBL" id="DAD49793.1"/>
    </source>
</evidence>
<keyword evidence="3" id="KW-1185">Reference proteome</keyword>
<evidence type="ECO:0000313" key="1">
    <source>
        <dbReference type="EMBL" id="DAD29270.1"/>
    </source>
</evidence>
<reference evidence="2 3" key="1">
    <citation type="journal article" date="2020" name="Mol. Biol. Evol.">
        <title>Distinct Expression and Methylation Patterns for Genes with Different Fates following a Single Whole-Genome Duplication in Flowering Plants.</title>
        <authorList>
            <person name="Shi T."/>
            <person name="Rahmani R.S."/>
            <person name="Gugger P.F."/>
            <person name="Wang M."/>
            <person name="Li H."/>
            <person name="Zhang Y."/>
            <person name="Li Z."/>
            <person name="Wang Q."/>
            <person name="Van de Peer Y."/>
            <person name="Marchal K."/>
            <person name="Chen J."/>
        </authorList>
    </citation>
    <scope>NUCLEOTIDE SEQUENCE [LARGE SCALE GENOMIC DNA]</scope>
    <source>
        <tissue evidence="2">Leaf</tissue>
    </source>
</reference>
<dbReference type="EMBL" id="DUZY01000427">
    <property type="protein sequence ID" value="DAD49793.1"/>
    <property type="molecule type" value="Genomic_DNA"/>
</dbReference>
<dbReference type="AlphaFoldDB" id="A0A822ZXN5"/>
<protein>
    <submittedName>
        <fullName evidence="2">Uncharacterized protein</fullName>
    </submittedName>
</protein>
<gene>
    <name evidence="1" type="ORF">HUJ06_030738</name>
    <name evidence="2" type="ORF">HUJ06_031901</name>
</gene>
<proteinExistence type="predicted"/>